<dbReference type="GO" id="GO:0016652">
    <property type="term" value="F:oxidoreductase activity, acting on NAD(P)H as acceptor"/>
    <property type="evidence" value="ECO:0007669"/>
    <property type="project" value="UniProtKB-UniRule"/>
</dbReference>
<dbReference type="Pfam" id="PF02525">
    <property type="entry name" value="Flavodoxin_2"/>
    <property type="match status" value="1"/>
</dbReference>
<comment type="similarity">
    <text evidence="6">Belongs to the azoreductase type 1 family.</text>
</comment>
<proteinExistence type="inferred from homology"/>
<comment type="catalytic activity">
    <reaction evidence="5">
        <text>N,N-dimethyl-1,4-phenylenediamine + anthranilate + 2 NAD(+) = 2-(4-dimethylaminophenyl)diazenylbenzoate + 2 NADH + 2 H(+)</text>
        <dbReference type="Rhea" id="RHEA:55872"/>
        <dbReference type="ChEBI" id="CHEBI:15378"/>
        <dbReference type="ChEBI" id="CHEBI:15783"/>
        <dbReference type="ChEBI" id="CHEBI:16567"/>
        <dbReference type="ChEBI" id="CHEBI:57540"/>
        <dbReference type="ChEBI" id="CHEBI:57945"/>
        <dbReference type="ChEBI" id="CHEBI:71579"/>
        <dbReference type="EC" id="1.7.1.17"/>
    </reaction>
    <physiologicalReaction direction="right-to-left" evidence="5">
        <dbReference type="Rhea" id="RHEA:55874"/>
    </physiologicalReaction>
</comment>
<dbReference type="InterPro" id="IPR050104">
    <property type="entry name" value="FMN-dep_NADH:Q_OxRdtase_AzoR1"/>
</dbReference>
<evidence type="ECO:0000313" key="8">
    <source>
        <dbReference type="EMBL" id="AMV62096.1"/>
    </source>
</evidence>
<protein>
    <recommendedName>
        <fullName evidence="6">FMN dependent NADH:quinone oxidoreductase</fullName>
        <ecNumber evidence="6">1.6.5.-</ecNumber>
    </recommendedName>
    <alternativeName>
        <fullName evidence="6">Azo-dye reductase</fullName>
    </alternativeName>
    <alternativeName>
        <fullName evidence="6">FMN-dependent NADH-azo compound oxidoreductase</fullName>
    </alternativeName>
    <alternativeName>
        <fullName evidence="6">FMN-dependent NADH-azoreductase</fullName>
        <ecNumber evidence="6">1.7.1.17</ecNumber>
    </alternativeName>
</protein>
<dbReference type="EC" id="1.7.1.17" evidence="6"/>
<sequence length="213" mass="23869">MSKVLVITAHPKTKQFSNSLTLAKHFLTAYRQANPADTIIQKDLSSQVGFPFNEVALSIYQKSRSKQPLTAEEKTFATGRQAWLDEFVTSDKYVFVNPMFNYFIPAEMKSYIDVLMQVPITFHYLSDGTPEGLLHGKKALHLQSAGGFYANEPGHPDLRQMNMGNAYLKMNLAIMGVTDYQSLFVEGMDNEPENTPKLQQAAFAKADQLGSTF</sequence>
<keyword evidence="2 6" id="KW-0288">FMN</keyword>
<keyword evidence="3 6" id="KW-0560">Oxidoreductase</keyword>
<comment type="caution">
    <text evidence="6">Lacks conserved residue(s) required for the propagation of feature annotation.</text>
</comment>
<keyword evidence="10" id="KW-1185">Reference proteome</keyword>
<dbReference type="InterPro" id="IPR029039">
    <property type="entry name" value="Flavoprotein-like_sf"/>
</dbReference>
<reference evidence="10 11" key="1">
    <citation type="journal article" date="2016" name="PLoS ONE">
        <title>The Identification of Novel Diagnostic Marker Genes for the Detection of Beer Spoiling Pediococcus damnosus Strains Using the BlAst Diagnostic Gene findEr.</title>
        <authorList>
            <person name="Behr J."/>
            <person name="Geissler A.J."/>
            <person name="Schmid J."/>
            <person name="Zehe A."/>
            <person name="Vogel R.F."/>
        </authorList>
    </citation>
    <scope>NUCLEOTIDE SEQUENCE [LARGE SCALE GENOMIC DNA]</scope>
    <source>
        <strain evidence="8 11">TMW 2.1533</strain>
        <strain evidence="9 10">TMW 2.1535</strain>
    </source>
</reference>
<evidence type="ECO:0000313" key="9">
    <source>
        <dbReference type="EMBL" id="AMV68053.1"/>
    </source>
</evidence>
<dbReference type="EC" id="1.6.5.-" evidence="6"/>
<dbReference type="OrthoDB" id="9805013at2"/>
<dbReference type="EMBL" id="CP012275">
    <property type="protein sequence ID" value="AMV62096.1"/>
    <property type="molecule type" value="Genomic_DNA"/>
</dbReference>
<evidence type="ECO:0000313" key="11">
    <source>
        <dbReference type="Proteomes" id="UP000076405"/>
    </source>
</evidence>
<feature type="binding site" evidence="6">
    <location>
        <begin position="17"/>
        <end position="19"/>
    </location>
    <ligand>
        <name>FMN</name>
        <dbReference type="ChEBI" id="CHEBI:58210"/>
    </ligand>
</feature>
<evidence type="ECO:0000313" key="10">
    <source>
        <dbReference type="Proteomes" id="UP000076244"/>
    </source>
</evidence>
<evidence type="ECO:0000256" key="5">
    <source>
        <dbReference type="ARBA" id="ARBA00048542"/>
    </source>
</evidence>
<evidence type="ECO:0000256" key="6">
    <source>
        <dbReference type="HAMAP-Rule" id="MF_01216"/>
    </source>
</evidence>
<comment type="cofactor">
    <cofactor evidence="6">
        <name>FMN</name>
        <dbReference type="ChEBI" id="CHEBI:58210"/>
    </cofactor>
    <text evidence="6">Binds 1 FMN per subunit.</text>
</comment>
<keyword evidence="4 6" id="KW-0520">NAD</keyword>
<evidence type="ECO:0000256" key="3">
    <source>
        <dbReference type="ARBA" id="ARBA00023002"/>
    </source>
</evidence>
<name>A0A0R2HLK3_9LACO</name>
<dbReference type="RefSeq" id="WP_056986002.1">
    <property type="nucleotide sequence ID" value="NZ_BAAAXI010000187.1"/>
</dbReference>
<evidence type="ECO:0000256" key="2">
    <source>
        <dbReference type="ARBA" id="ARBA00022643"/>
    </source>
</evidence>
<gene>
    <name evidence="6" type="primary">azoR</name>
    <name evidence="8" type="ORF">ADU70_0596</name>
    <name evidence="9" type="ORF">ADU72_2132</name>
</gene>
<evidence type="ECO:0000256" key="1">
    <source>
        <dbReference type="ARBA" id="ARBA00022630"/>
    </source>
</evidence>
<dbReference type="InterPro" id="IPR003680">
    <property type="entry name" value="Flavodoxin_fold"/>
</dbReference>
<dbReference type="PANTHER" id="PTHR43741:SF7">
    <property type="entry name" value="FMN-DEPENDENT NADH:QUINONE OXIDOREDUCTASE"/>
    <property type="match status" value="1"/>
</dbReference>
<evidence type="ECO:0000256" key="4">
    <source>
        <dbReference type="ARBA" id="ARBA00023027"/>
    </source>
</evidence>
<comment type="subunit">
    <text evidence="6">Homodimer.</text>
</comment>
<dbReference type="GO" id="GO:0009055">
    <property type="term" value="F:electron transfer activity"/>
    <property type="evidence" value="ECO:0007669"/>
    <property type="project" value="UniProtKB-UniRule"/>
</dbReference>
<dbReference type="AlphaFoldDB" id="A0A0R2HLK3"/>
<dbReference type="EMBL" id="CP012288">
    <property type="protein sequence ID" value="AMV68053.1"/>
    <property type="molecule type" value="Genomic_DNA"/>
</dbReference>
<dbReference type="Gene3D" id="3.40.50.360">
    <property type="match status" value="1"/>
</dbReference>
<dbReference type="GO" id="GO:0010181">
    <property type="term" value="F:FMN binding"/>
    <property type="evidence" value="ECO:0007669"/>
    <property type="project" value="UniProtKB-UniRule"/>
</dbReference>
<evidence type="ECO:0000259" key="7">
    <source>
        <dbReference type="Pfam" id="PF02525"/>
    </source>
</evidence>
<feature type="binding site" evidence="6">
    <location>
        <begin position="144"/>
        <end position="147"/>
    </location>
    <ligand>
        <name>FMN</name>
        <dbReference type="ChEBI" id="CHEBI:58210"/>
    </ligand>
</feature>
<keyword evidence="1 6" id="KW-0285">Flavoprotein</keyword>
<dbReference type="PANTHER" id="PTHR43741">
    <property type="entry name" value="FMN-DEPENDENT NADH-AZOREDUCTASE 1"/>
    <property type="match status" value="1"/>
</dbReference>
<accession>A0A0R2HLK3</accession>
<comment type="function">
    <text evidence="6">Quinone reductase that provides resistance to thiol-specific stress caused by electrophilic quinones.</text>
</comment>
<dbReference type="GeneID" id="57277293"/>
<dbReference type="Proteomes" id="UP000076405">
    <property type="component" value="Chromosome"/>
</dbReference>
<dbReference type="Proteomes" id="UP000076244">
    <property type="component" value="Chromosome"/>
</dbReference>
<organism evidence="8 11">
    <name type="scientific">Pediococcus damnosus</name>
    <dbReference type="NCBI Taxonomy" id="51663"/>
    <lineage>
        <taxon>Bacteria</taxon>
        <taxon>Bacillati</taxon>
        <taxon>Bacillota</taxon>
        <taxon>Bacilli</taxon>
        <taxon>Lactobacillales</taxon>
        <taxon>Lactobacillaceae</taxon>
        <taxon>Pediococcus</taxon>
    </lineage>
</organism>
<dbReference type="KEGG" id="pdm:ADU72_2132"/>
<feature type="domain" description="Flavodoxin-like fold" evidence="7">
    <location>
        <begin position="2"/>
        <end position="206"/>
    </location>
</feature>
<comment type="function">
    <text evidence="6">Also exhibits azoreductase activity. Catalyzes the reductive cleavage of the azo bond in aromatic azo compounds to the corresponding amines.</text>
</comment>
<comment type="catalytic activity">
    <reaction evidence="6">
        <text>2 a quinone + NADH + H(+) = 2 a 1,4-benzosemiquinone + NAD(+)</text>
        <dbReference type="Rhea" id="RHEA:65952"/>
        <dbReference type="ChEBI" id="CHEBI:15378"/>
        <dbReference type="ChEBI" id="CHEBI:57540"/>
        <dbReference type="ChEBI" id="CHEBI:57945"/>
        <dbReference type="ChEBI" id="CHEBI:132124"/>
        <dbReference type="ChEBI" id="CHEBI:134225"/>
    </reaction>
</comment>
<dbReference type="GO" id="GO:0016655">
    <property type="term" value="F:oxidoreductase activity, acting on NAD(P)H, quinone or similar compound as acceptor"/>
    <property type="evidence" value="ECO:0007669"/>
    <property type="project" value="InterPro"/>
</dbReference>
<dbReference type="SUPFAM" id="SSF52218">
    <property type="entry name" value="Flavoproteins"/>
    <property type="match status" value="1"/>
</dbReference>
<dbReference type="HAMAP" id="MF_01216">
    <property type="entry name" value="Azoreductase_type1"/>
    <property type="match status" value="1"/>
</dbReference>
<dbReference type="InterPro" id="IPR023048">
    <property type="entry name" value="NADH:quinone_OxRdtase_FMN_depd"/>
</dbReference>